<keyword evidence="4 6" id="KW-0175">Coiled coil</keyword>
<evidence type="ECO:0000256" key="8">
    <source>
        <dbReference type="SAM" id="Phobius"/>
    </source>
</evidence>
<organism evidence="10 11">
    <name type="scientific">Scyliorhinus torazame</name>
    <name type="common">Cloudy catshark</name>
    <name type="synonym">Catulus torazame</name>
    <dbReference type="NCBI Taxonomy" id="75743"/>
    <lineage>
        <taxon>Eukaryota</taxon>
        <taxon>Metazoa</taxon>
        <taxon>Chordata</taxon>
        <taxon>Craniata</taxon>
        <taxon>Vertebrata</taxon>
        <taxon>Chondrichthyes</taxon>
        <taxon>Elasmobranchii</taxon>
        <taxon>Galeomorphii</taxon>
        <taxon>Galeoidea</taxon>
        <taxon>Carcharhiniformes</taxon>
        <taxon>Scyliorhinidae</taxon>
        <taxon>Scyliorhinus</taxon>
    </lineage>
</organism>
<feature type="non-terminal residue" evidence="10">
    <location>
        <position position="1"/>
    </location>
</feature>
<name>A0A401P282_SCYTO</name>
<proteinExistence type="predicted"/>
<evidence type="ECO:0000256" key="4">
    <source>
        <dbReference type="ARBA" id="ARBA00023054"/>
    </source>
</evidence>
<evidence type="ECO:0000256" key="5">
    <source>
        <dbReference type="ARBA" id="ARBA00023136"/>
    </source>
</evidence>
<dbReference type="Proteomes" id="UP000288216">
    <property type="component" value="Unassembled WGS sequence"/>
</dbReference>
<comment type="caution">
    <text evidence="10">The sequence shown here is derived from an EMBL/GenBank/DDBJ whole genome shotgun (WGS) entry which is preliminary data.</text>
</comment>
<keyword evidence="11" id="KW-1185">Reference proteome</keyword>
<dbReference type="PANTHER" id="PTHR21377:SF1">
    <property type="entry name" value="PROTEIN FAM210A"/>
    <property type="match status" value="1"/>
</dbReference>
<dbReference type="OrthoDB" id="5874039at2759"/>
<feature type="compositionally biased region" description="Polar residues" evidence="7">
    <location>
        <begin position="80"/>
        <end position="93"/>
    </location>
</feature>
<evidence type="ECO:0000259" key="9">
    <source>
        <dbReference type="Pfam" id="PF06916"/>
    </source>
</evidence>
<sequence>VFLHWATNRETDKLKMQRYFLQAILWHSKEACHARSCATLLFPATCGKMPFLNAHRGQLLHLSRPVITSEQRRPNLQDGPLSTNQKGIGQEPKTLSESDQQHDTLSDSVQKTYFSNTKLNQEATAVETDPLQDPSIGLFQRFKRTFKQYGKVLIPVHLLTSTIWFGAFYYAAMKGMNVVQFLEYIGAPKGIIHILNNSQGGNALTAYALYKLVTPARYTVTLGGTSFAVKYLRSRGYLPTPPPMRVYLQDRMEETRERFSEKMEETKELLSEKIQETKDMVSFRKKKE</sequence>
<feature type="transmembrane region" description="Helical" evidence="8">
    <location>
        <begin position="152"/>
        <end position="172"/>
    </location>
</feature>
<evidence type="ECO:0000256" key="3">
    <source>
        <dbReference type="ARBA" id="ARBA00022989"/>
    </source>
</evidence>
<dbReference type="EMBL" id="BFAA01007088">
    <property type="protein sequence ID" value="GCB67245.1"/>
    <property type="molecule type" value="Genomic_DNA"/>
</dbReference>
<feature type="coiled-coil region" evidence="6">
    <location>
        <begin position="249"/>
        <end position="280"/>
    </location>
</feature>
<comment type="subcellular location">
    <subcellularLocation>
        <location evidence="1">Membrane</location>
        <topology evidence="1">Single-pass membrane protein</topology>
    </subcellularLocation>
</comment>
<dbReference type="InterPro" id="IPR045866">
    <property type="entry name" value="FAM210A/B-like"/>
</dbReference>
<keyword evidence="3 8" id="KW-1133">Transmembrane helix</keyword>
<accession>A0A401P282</accession>
<dbReference type="InterPro" id="IPR009688">
    <property type="entry name" value="FAM210A/B-like_dom"/>
</dbReference>
<evidence type="ECO:0000256" key="2">
    <source>
        <dbReference type="ARBA" id="ARBA00022692"/>
    </source>
</evidence>
<protein>
    <recommendedName>
        <fullName evidence="9">DUF1279 domain-containing protein</fullName>
    </recommendedName>
</protein>
<reference evidence="10 11" key="1">
    <citation type="journal article" date="2018" name="Nat. Ecol. Evol.">
        <title>Shark genomes provide insights into elasmobranch evolution and the origin of vertebrates.</title>
        <authorList>
            <person name="Hara Y"/>
            <person name="Yamaguchi K"/>
            <person name="Onimaru K"/>
            <person name="Kadota M"/>
            <person name="Koyanagi M"/>
            <person name="Keeley SD"/>
            <person name="Tatsumi K"/>
            <person name="Tanaka K"/>
            <person name="Motone F"/>
            <person name="Kageyama Y"/>
            <person name="Nozu R"/>
            <person name="Adachi N"/>
            <person name="Nishimura O"/>
            <person name="Nakagawa R"/>
            <person name="Tanegashima C"/>
            <person name="Kiyatake I"/>
            <person name="Matsumoto R"/>
            <person name="Murakumo K"/>
            <person name="Nishida K"/>
            <person name="Terakita A"/>
            <person name="Kuratani S"/>
            <person name="Sato K"/>
            <person name="Hyodo S Kuraku.S."/>
        </authorList>
    </citation>
    <scope>NUCLEOTIDE SEQUENCE [LARGE SCALE GENOMIC DNA]</scope>
</reference>
<dbReference type="PANTHER" id="PTHR21377">
    <property type="entry name" value="PROTEIN FAM210B, MITOCHONDRIAL"/>
    <property type="match status" value="1"/>
</dbReference>
<evidence type="ECO:0000313" key="10">
    <source>
        <dbReference type="EMBL" id="GCB67245.1"/>
    </source>
</evidence>
<evidence type="ECO:0000313" key="11">
    <source>
        <dbReference type="Proteomes" id="UP000288216"/>
    </source>
</evidence>
<dbReference type="OMA" id="PPPMRVY"/>
<keyword evidence="2 8" id="KW-0812">Transmembrane</keyword>
<keyword evidence="5 8" id="KW-0472">Membrane</keyword>
<evidence type="ECO:0000256" key="7">
    <source>
        <dbReference type="SAM" id="MobiDB-lite"/>
    </source>
</evidence>
<dbReference type="GO" id="GO:0016020">
    <property type="term" value="C:membrane"/>
    <property type="evidence" value="ECO:0007669"/>
    <property type="project" value="UniProtKB-SubCell"/>
</dbReference>
<feature type="region of interest" description="Disordered" evidence="7">
    <location>
        <begin position="69"/>
        <end position="102"/>
    </location>
</feature>
<gene>
    <name evidence="10" type="ORF">scyTo_0013677</name>
</gene>
<feature type="domain" description="DUF1279" evidence="9">
    <location>
        <begin position="140"/>
        <end position="226"/>
    </location>
</feature>
<dbReference type="Pfam" id="PF06916">
    <property type="entry name" value="FAM210A-B_dom"/>
    <property type="match status" value="1"/>
</dbReference>
<dbReference type="GO" id="GO:0005739">
    <property type="term" value="C:mitochondrion"/>
    <property type="evidence" value="ECO:0007669"/>
    <property type="project" value="TreeGrafter"/>
</dbReference>
<evidence type="ECO:0000256" key="1">
    <source>
        <dbReference type="ARBA" id="ARBA00004167"/>
    </source>
</evidence>
<dbReference type="STRING" id="75743.A0A401P282"/>
<dbReference type="AlphaFoldDB" id="A0A401P282"/>
<evidence type="ECO:0000256" key="6">
    <source>
        <dbReference type="SAM" id="Coils"/>
    </source>
</evidence>